<dbReference type="InterPro" id="IPR001107">
    <property type="entry name" value="Band_7"/>
</dbReference>
<dbReference type="PANTHER" id="PTHR42911">
    <property type="entry name" value="MODULATOR OF FTSH PROTEASE HFLC"/>
    <property type="match status" value="1"/>
</dbReference>
<evidence type="ECO:0000256" key="4">
    <source>
        <dbReference type="ARBA" id="ARBA00022989"/>
    </source>
</evidence>
<keyword evidence="4" id="KW-1133">Transmembrane helix</keyword>
<dbReference type="InterPro" id="IPR036013">
    <property type="entry name" value="Band_7/SPFH_dom_sf"/>
</dbReference>
<dbReference type="SMART" id="SM00244">
    <property type="entry name" value="PHB"/>
    <property type="match status" value="1"/>
</dbReference>
<dbReference type="STRING" id="592026.GCWU0000282_001204"/>
<dbReference type="AlphaFoldDB" id="V2Y3D1"/>
<reference evidence="8 9" key="1">
    <citation type="submission" date="2013-06" db="EMBL/GenBank/DDBJ databases">
        <authorList>
            <person name="Weinstock G."/>
            <person name="Sodergren E."/>
            <person name="Clifton S."/>
            <person name="Fulton L."/>
            <person name="Fulton B."/>
            <person name="Courtney L."/>
            <person name="Fronick C."/>
            <person name="Harrison M."/>
            <person name="Strong C."/>
            <person name="Farmer C."/>
            <person name="Delahaunty K."/>
            <person name="Markovic C."/>
            <person name="Hall O."/>
            <person name="Minx P."/>
            <person name="Tomlinson C."/>
            <person name="Mitreva M."/>
            <person name="Nelson J."/>
            <person name="Hou S."/>
            <person name="Wollam A."/>
            <person name="Pepin K.H."/>
            <person name="Johnson M."/>
            <person name="Bhonagiri V."/>
            <person name="Nash W.E."/>
            <person name="Warren W."/>
            <person name="Chinwalla A."/>
            <person name="Mardis E.R."/>
            <person name="Wilson R.K."/>
        </authorList>
    </citation>
    <scope>NUCLEOTIDE SEQUENCE [LARGE SCALE GENOMIC DNA]</scope>
    <source>
        <strain evidence="8 9">ATCC 51271</strain>
    </source>
</reference>
<dbReference type="eggNOG" id="COG0330">
    <property type="taxonomic scope" value="Bacteria"/>
</dbReference>
<comment type="caution">
    <text evidence="8">The sequence shown here is derived from an EMBL/GenBank/DDBJ whole genome shotgun (WGS) entry which is preliminary data.</text>
</comment>
<keyword evidence="9" id="KW-1185">Reference proteome</keyword>
<comment type="subcellular location">
    <subcellularLocation>
        <location evidence="1">Membrane</location>
    </subcellularLocation>
</comment>
<evidence type="ECO:0000313" key="9">
    <source>
        <dbReference type="Proteomes" id="UP000018227"/>
    </source>
</evidence>
<evidence type="ECO:0000256" key="3">
    <source>
        <dbReference type="ARBA" id="ARBA00022692"/>
    </source>
</evidence>
<comment type="similarity">
    <text evidence="2 6">Belongs to the band 7/mec-2 family. HflC subfamily.</text>
</comment>
<proteinExistence type="inferred from homology"/>
<evidence type="ECO:0000256" key="5">
    <source>
        <dbReference type="ARBA" id="ARBA00023136"/>
    </source>
</evidence>
<dbReference type="PIRSF" id="PIRSF005651">
    <property type="entry name" value="HflC"/>
    <property type="match status" value="1"/>
</dbReference>
<sequence length="295" mass="33281">MEGLMKNKKILLLVILVLAVFLGVSSTYSLRENEYGIRLQFNKIVAIDESAGLYFKIPFIQNVRKVPKSIQLYDIRPSDVMTSDKKSMIADMYILWRVVNPTVYYQTLNANVNNAKDRTGITVYNSVKSVISSMTQDEIIEARGEKLTQTITSDANPDIQKYGIEIVQAQLKSLDLPDDNKQAVYERMISERNNIAASYTAEGESKAKKIQNETDKQVAILKAQAEKNSAKLKAEGEAKYMETLQQAYNDKDKAEFYNYIRSLDALKVSLSGTGEKKLMLGKDSELAKILYGKIE</sequence>
<dbReference type="SUPFAM" id="SSF117892">
    <property type="entry name" value="Band 7/SPFH domain"/>
    <property type="match status" value="1"/>
</dbReference>
<accession>V2Y3D1</accession>
<evidence type="ECO:0000259" key="7">
    <source>
        <dbReference type="SMART" id="SM00244"/>
    </source>
</evidence>
<organism evidence="8 9">
    <name type="scientific">Catonella morbi ATCC 51271</name>
    <dbReference type="NCBI Taxonomy" id="592026"/>
    <lineage>
        <taxon>Bacteria</taxon>
        <taxon>Bacillati</taxon>
        <taxon>Bacillota</taxon>
        <taxon>Clostridia</taxon>
        <taxon>Lachnospirales</taxon>
        <taxon>Lachnospiraceae</taxon>
        <taxon>Catonella</taxon>
    </lineage>
</organism>
<gene>
    <name evidence="8" type="ORF">GCWU0000282_001204</name>
</gene>
<feature type="domain" description="Band 7" evidence="7">
    <location>
        <begin position="25"/>
        <end position="188"/>
    </location>
</feature>
<keyword evidence="3" id="KW-0812">Transmembrane</keyword>
<dbReference type="PANTHER" id="PTHR42911:SF1">
    <property type="entry name" value="MODULATOR OF FTSH PROTEASE HFLC"/>
    <property type="match status" value="1"/>
</dbReference>
<comment type="function">
    <text evidence="6">HflC and HflK could regulate a protease.</text>
</comment>
<dbReference type="InterPro" id="IPR010200">
    <property type="entry name" value="HflC"/>
</dbReference>
<evidence type="ECO:0000256" key="6">
    <source>
        <dbReference type="PIRNR" id="PIRNR005651"/>
    </source>
</evidence>
<keyword evidence="5" id="KW-0472">Membrane</keyword>
<evidence type="ECO:0000256" key="1">
    <source>
        <dbReference type="ARBA" id="ARBA00004370"/>
    </source>
</evidence>
<evidence type="ECO:0000256" key="2">
    <source>
        <dbReference type="ARBA" id="ARBA00007862"/>
    </source>
</evidence>
<protein>
    <recommendedName>
        <fullName evidence="6">Protein HflC</fullName>
    </recommendedName>
</protein>
<dbReference type="EMBL" id="ACIL03000009">
    <property type="protein sequence ID" value="ESL03493.1"/>
    <property type="molecule type" value="Genomic_DNA"/>
</dbReference>
<dbReference type="OrthoDB" id="9809197at2"/>
<name>V2Y3D1_9FIRM</name>
<dbReference type="Gene3D" id="3.30.479.30">
    <property type="entry name" value="Band 7 domain"/>
    <property type="match status" value="1"/>
</dbReference>
<dbReference type="Proteomes" id="UP000018227">
    <property type="component" value="Unassembled WGS sequence"/>
</dbReference>
<dbReference type="GO" id="GO:0016020">
    <property type="term" value="C:membrane"/>
    <property type="evidence" value="ECO:0007669"/>
    <property type="project" value="UniProtKB-SubCell"/>
</dbReference>
<evidence type="ECO:0000313" key="8">
    <source>
        <dbReference type="EMBL" id="ESL03493.1"/>
    </source>
</evidence>
<dbReference type="HOGENOM" id="CLU_059167_1_1_9"/>
<dbReference type="Pfam" id="PF01145">
    <property type="entry name" value="Band_7"/>
    <property type="match status" value="1"/>
</dbReference>
<dbReference type="CDD" id="cd03405">
    <property type="entry name" value="SPFH_HflC"/>
    <property type="match status" value="1"/>
</dbReference>